<sequence length="94" mass="9829">MPVVALALAPAAVAQPVGEQCPPRDGYSIVITAGNIDCVTAASYAVQYHPQGEKYQVIPPFTCYSGDAATAPLLFQCVASTEDHSQFAVYPATP</sequence>
<organism evidence="1 2">
    <name type="scientific">Mycolicibacterium hassiacum (strain DSM 44199 / CIP 105218 / JCM 12690 / 3849)</name>
    <name type="common">Mycobacterium hassiacum</name>
    <dbReference type="NCBI Taxonomy" id="1122247"/>
    <lineage>
        <taxon>Bacteria</taxon>
        <taxon>Bacillati</taxon>
        <taxon>Actinomycetota</taxon>
        <taxon>Actinomycetes</taxon>
        <taxon>Mycobacteriales</taxon>
        <taxon>Mycobacteriaceae</taxon>
        <taxon>Mycolicibacterium</taxon>
    </lineage>
</organism>
<keyword evidence="2" id="KW-1185">Reference proteome</keyword>
<dbReference type="OrthoDB" id="4626945at2"/>
<dbReference type="EMBL" id="AMRA01000046">
    <property type="protein sequence ID" value="EKF24158.1"/>
    <property type="molecule type" value="Genomic_DNA"/>
</dbReference>
<name>K5B8R5_MYCHD</name>
<dbReference type="STRING" id="1122247.GCA_000379865_04729"/>
<protein>
    <submittedName>
        <fullName evidence="1">Uncharacterized protein</fullName>
    </submittedName>
</protein>
<dbReference type="Proteomes" id="UP000006265">
    <property type="component" value="Unassembled WGS sequence"/>
</dbReference>
<accession>K5B8R5</accession>
<dbReference type="AlphaFoldDB" id="K5B8R5"/>
<dbReference type="eggNOG" id="ENOG5031QND">
    <property type="taxonomic scope" value="Bacteria"/>
</dbReference>
<dbReference type="PATRIC" id="fig|1122247.3.peg.1848"/>
<proteinExistence type="predicted"/>
<reference evidence="1 2" key="1">
    <citation type="journal article" date="2012" name="J. Bacteriol.">
        <title>Genome sequence of Mycobacterium hassiacum DSM 44199, a rare source of heat-stable mycobacterial proteins.</title>
        <authorList>
            <person name="Tiago I."/>
            <person name="Maranha A."/>
            <person name="Mendes V."/>
            <person name="Alarico S."/>
            <person name="Moynihan P.J."/>
            <person name="Clarke A.J."/>
            <person name="Macedo-Ribeiro S."/>
            <person name="Pereira P.J."/>
            <person name="Empadinhas N."/>
        </authorList>
    </citation>
    <scope>NUCLEOTIDE SEQUENCE [LARGE SCALE GENOMIC DNA]</scope>
    <source>
        <strain evidence="2">DSM 44199 / CIP 105218 / JCM 12690 / 3849</strain>
    </source>
</reference>
<evidence type="ECO:0000313" key="2">
    <source>
        <dbReference type="Proteomes" id="UP000006265"/>
    </source>
</evidence>
<gene>
    <name evidence="1" type="ORF">C731_1918</name>
</gene>
<dbReference type="RefSeq" id="WP_005626913.1">
    <property type="nucleotide sequence ID" value="NZ_AMRA01000046.1"/>
</dbReference>
<evidence type="ECO:0000313" key="1">
    <source>
        <dbReference type="EMBL" id="EKF24158.1"/>
    </source>
</evidence>
<comment type="caution">
    <text evidence="1">The sequence shown here is derived from an EMBL/GenBank/DDBJ whole genome shotgun (WGS) entry which is preliminary data.</text>
</comment>